<organism evidence="2 3">
    <name type="scientific">Reticulibacter mediterranei</name>
    <dbReference type="NCBI Taxonomy" id="2778369"/>
    <lineage>
        <taxon>Bacteria</taxon>
        <taxon>Bacillati</taxon>
        <taxon>Chloroflexota</taxon>
        <taxon>Ktedonobacteria</taxon>
        <taxon>Ktedonobacterales</taxon>
        <taxon>Reticulibacteraceae</taxon>
        <taxon>Reticulibacter</taxon>
    </lineage>
</organism>
<dbReference type="AlphaFoldDB" id="A0A8J3IKG5"/>
<reference evidence="2" key="1">
    <citation type="submission" date="2020-10" db="EMBL/GenBank/DDBJ databases">
        <title>Taxonomic study of unclassified bacteria belonging to the class Ktedonobacteria.</title>
        <authorList>
            <person name="Yabe S."/>
            <person name="Wang C.M."/>
            <person name="Zheng Y."/>
            <person name="Sakai Y."/>
            <person name="Cavaletti L."/>
            <person name="Monciardini P."/>
            <person name="Donadio S."/>
        </authorList>
    </citation>
    <scope>NUCLEOTIDE SEQUENCE</scope>
    <source>
        <strain evidence="2">ID150040</strain>
    </source>
</reference>
<feature type="compositionally biased region" description="Basic and acidic residues" evidence="1">
    <location>
        <begin position="18"/>
        <end position="38"/>
    </location>
</feature>
<comment type="caution">
    <text evidence="2">The sequence shown here is derived from an EMBL/GenBank/DDBJ whole genome shotgun (WGS) entry which is preliminary data.</text>
</comment>
<name>A0A8J3IKG5_9CHLR</name>
<evidence type="ECO:0000256" key="1">
    <source>
        <dbReference type="SAM" id="MobiDB-lite"/>
    </source>
</evidence>
<accession>A0A8J3IKG5</accession>
<evidence type="ECO:0000313" key="2">
    <source>
        <dbReference type="EMBL" id="GHO91831.1"/>
    </source>
</evidence>
<proteinExistence type="predicted"/>
<sequence length="45" mass="5401">MRKNLLNRAGDFLMLTDAKRSDEKHRHEHYNQTEKQDFDGALTLR</sequence>
<protein>
    <submittedName>
        <fullName evidence="2">Uncharacterized protein</fullName>
    </submittedName>
</protein>
<dbReference type="Proteomes" id="UP000597444">
    <property type="component" value="Unassembled WGS sequence"/>
</dbReference>
<feature type="region of interest" description="Disordered" evidence="1">
    <location>
        <begin position="18"/>
        <end position="45"/>
    </location>
</feature>
<evidence type="ECO:0000313" key="3">
    <source>
        <dbReference type="Proteomes" id="UP000597444"/>
    </source>
</evidence>
<gene>
    <name evidence="2" type="ORF">KSF_018790</name>
</gene>
<keyword evidence="3" id="KW-1185">Reference proteome</keyword>
<dbReference type="EMBL" id="BNJK01000001">
    <property type="protein sequence ID" value="GHO91831.1"/>
    <property type="molecule type" value="Genomic_DNA"/>
</dbReference>